<dbReference type="GO" id="GO:0005524">
    <property type="term" value="F:ATP binding"/>
    <property type="evidence" value="ECO:0007669"/>
    <property type="project" value="UniProtKB-KW"/>
</dbReference>
<dbReference type="InterPro" id="IPR036597">
    <property type="entry name" value="Fido-like_dom_sf"/>
</dbReference>
<accession>A0A1B1UDI5</accession>
<dbReference type="GO" id="GO:0070733">
    <property type="term" value="F:AMPylase activity"/>
    <property type="evidence" value="ECO:0007669"/>
    <property type="project" value="UniProtKB-EC"/>
</dbReference>
<dbReference type="PANTHER" id="PTHR39560">
    <property type="entry name" value="PROTEIN ADENYLYLTRANSFERASE FIC-RELATED"/>
    <property type="match status" value="1"/>
</dbReference>
<protein>
    <recommendedName>
        <fullName evidence="5">protein adenylyltransferase</fullName>
        <ecNumber evidence="5">2.7.7.108</ecNumber>
    </recommendedName>
</protein>
<feature type="domain" description="Fido" evidence="8">
    <location>
        <begin position="50"/>
        <end position="187"/>
    </location>
</feature>
<evidence type="ECO:0000256" key="2">
    <source>
        <dbReference type="ARBA" id="ARBA00022695"/>
    </source>
</evidence>
<dbReference type="EC" id="2.7.7.108" evidence="5"/>
<keyword evidence="4" id="KW-0067">ATP-binding</keyword>
<dbReference type="SUPFAM" id="SSF140931">
    <property type="entry name" value="Fic-like"/>
    <property type="match status" value="1"/>
</dbReference>
<dbReference type="OrthoDB" id="9813719at2"/>
<dbReference type="InterPro" id="IPR003812">
    <property type="entry name" value="Fido"/>
</dbReference>
<dbReference type="Proteomes" id="UP000092839">
    <property type="component" value="Chromosome"/>
</dbReference>
<evidence type="ECO:0000256" key="7">
    <source>
        <dbReference type="ARBA" id="ARBA00048696"/>
    </source>
</evidence>
<comment type="catalytic activity">
    <reaction evidence="6">
        <text>L-threonyl-[protein] + ATP = 3-O-(5'-adenylyl)-L-threonyl-[protein] + diphosphate</text>
        <dbReference type="Rhea" id="RHEA:54292"/>
        <dbReference type="Rhea" id="RHEA-COMP:11060"/>
        <dbReference type="Rhea" id="RHEA-COMP:13847"/>
        <dbReference type="ChEBI" id="CHEBI:30013"/>
        <dbReference type="ChEBI" id="CHEBI:30616"/>
        <dbReference type="ChEBI" id="CHEBI:33019"/>
        <dbReference type="ChEBI" id="CHEBI:138113"/>
        <dbReference type="EC" id="2.7.7.108"/>
    </reaction>
</comment>
<keyword evidence="10" id="KW-1185">Reference proteome</keyword>
<keyword evidence="2" id="KW-0548">Nucleotidyltransferase</keyword>
<dbReference type="PANTHER" id="PTHR39560:SF1">
    <property type="entry name" value="PROTEIN ADENYLYLTRANSFERASE FIC-RELATED"/>
    <property type="match status" value="1"/>
</dbReference>
<evidence type="ECO:0000259" key="8">
    <source>
        <dbReference type="PROSITE" id="PS51459"/>
    </source>
</evidence>
<keyword evidence="1 9" id="KW-0808">Transferase</keyword>
<dbReference type="Gene3D" id="1.10.3290.10">
    <property type="entry name" value="Fido-like domain"/>
    <property type="match status" value="1"/>
</dbReference>
<gene>
    <name evidence="9" type="ORF">LMTR13_12075</name>
</gene>
<dbReference type="STRING" id="1274631.LMTR13_12075"/>
<evidence type="ECO:0000256" key="5">
    <source>
        <dbReference type="ARBA" id="ARBA00034531"/>
    </source>
</evidence>
<dbReference type="GO" id="GO:0051302">
    <property type="term" value="P:regulation of cell division"/>
    <property type="evidence" value="ECO:0007669"/>
    <property type="project" value="TreeGrafter"/>
</dbReference>
<evidence type="ECO:0000256" key="4">
    <source>
        <dbReference type="ARBA" id="ARBA00022840"/>
    </source>
</evidence>
<name>A0A1B1UDI5_9BRAD</name>
<dbReference type="Pfam" id="PF02661">
    <property type="entry name" value="Fic"/>
    <property type="match status" value="1"/>
</dbReference>
<reference evidence="9 10" key="1">
    <citation type="submission" date="2016-07" db="EMBL/GenBank/DDBJ databases">
        <title>Complete genome sequence of Bradyrhizobium icense LMTR 13T, a potential inoculant strain isolated from lima bean (Phaseolus lunatus) in Peru.</title>
        <authorList>
            <person name="Ormeno-Orrillo E."/>
            <person name="Duran D."/>
            <person name="Rogel M.A."/>
            <person name="Rey L."/>
            <person name="Imperial J."/>
            <person name="Ruiz-Argueso T."/>
            <person name="Martinez-Romero E."/>
        </authorList>
    </citation>
    <scope>NUCLEOTIDE SEQUENCE [LARGE SCALE GENOMIC DNA]</scope>
    <source>
        <strain evidence="9 10">LMTR 13</strain>
    </source>
</reference>
<dbReference type="AlphaFoldDB" id="A0A1B1UDI5"/>
<comment type="catalytic activity">
    <reaction evidence="7">
        <text>L-tyrosyl-[protein] + ATP = O-(5'-adenylyl)-L-tyrosyl-[protein] + diphosphate</text>
        <dbReference type="Rhea" id="RHEA:54288"/>
        <dbReference type="Rhea" id="RHEA-COMP:10136"/>
        <dbReference type="Rhea" id="RHEA-COMP:13846"/>
        <dbReference type="ChEBI" id="CHEBI:30616"/>
        <dbReference type="ChEBI" id="CHEBI:33019"/>
        <dbReference type="ChEBI" id="CHEBI:46858"/>
        <dbReference type="ChEBI" id="CHEBI:83624"/>
        <dbReference type="EC" id="2.7.7.108"/>
    </reaction>
</comment>
<organism evidence="9 10">
    <name type="scientific">Bradyrhizobium icense</name>
    <dbReference type="NCBI Taxonomy" id="1274631"/>
    <lineage>
        <taxon>Bacteria</taxon>
        <taxon>Pseudomonadati</taxon>
        <taxon>Pseudomonadota</taxon>
        <taxon>Alphaproteobacteria</taxon>
        <taxon>Hyphomicrobiales</taxon>
        <taxon>Nitrobacteraceae</taxon>
        <taxon>Bradyrhizobium</taxon>
    </lineage>
</organism>
<evidence type="ECO:0000256" key="3">
    <source>
        <dbReference type="ARBA" id="ARBA00022741"/>
    </source>
</evidence>
<evidence type="ECO:0000256" key="6">
    <source>
        <dbReference type="ARBA" id="ARBA00047939"/>
    </source>
</evidence>
<dbReference type="KEGG" id="bic:LMTR13_12075"/>
<dbReference type="PROSITE" id="PS51459">
    <property type="entry name" value="FIDO"/>
    <property type="match status" value="1"/>
</dbReference>
<evidence type="ECO:0000313" key="10">
    <source>
        <dbReference type="Proteomes" id="UP000092839"/>
    </source>
</evidence>
<keyword evidence="3" id="KW-0547">Nucleotide-binding</keyword>
<proteinExistence type="predicted"/>
<dbReference type="EMBL" id="CP016428">
    <property type="protein sequence ID" value="ANW00801.1"/>
    <property type="molecule type" value="Genomic_DNA"/>
</dbReference>
<dbReference type="RefSeq" id="WP_065728074.1">
    <property type="nucleotide sequence ID" value="NZ_CP016428.1"/>
</dbReference>
<evidence type="ECO:0000256" key="1">
    <source>
        <dbReference type="ARBA" id="ARBA00022679"/>
    </source>
</evidence>
<evidence type="ECO:0000313" key="9">
    <source>
        <dbReference type="EMBL" id="ANW00801.1"/>
    </source>
</evidence>
<sequence>MYDAVADDYCYPNSTVLKNKLDLTDADELDAFEAEVSDARADEELPAGDLDFAHFKAVHGHLFQDVYDWAGEIRTVRMSKGGNPFCFPENIENQAKLLFGQLKKDKFLAGLEVKKFAEKAAHFLSELNVIHAFREGNGRTQLSFFLLLADQAGYPIDLEDLDPEAFLDAMIASFHGDEAPLAALIQALIEDQPD</sequence>